<name>A0ABV0JAI4_9CYAN</name>
<dbReference type="GO" id="GO:0016746">
    <property type="term" value="F:acyltransferase activity"/>
    <property type="evidence" value="ECO:0007669"/>
    <property type="project" value="UniProtKB-KW"/>
</dbReference>
<keyword evidence="1" id="KW-1133">Transmembrane helix</keyword>
<keyword evidence="1" id="KW-0812">Transmembrane</keyword>
<sequence length="368" mass="43060">MNWDHTAYNDASDSPYDSCPNSTEQHCSPALKSPSAYRFIWFDWFCLWYPPGWLILFNRHWQHYHDDPEGWNWLDYMLFLIPGGFYLASLIRWLRLGCRAPRSEGGNVNPAYQQAFQDEILGPIVQHYFRAELHQLEHLPVTGPLVVVMNHAGMAFPWDFISLGWLLKQERNWVIQPLAHTIFFDHPWLNWWLPPSWPQVLGGVRAERQTFEVAVANAETETVVLYAPEGWRGLIKGWRQRYQLTTFDPSFIQVSDRHHVPILPVTCIGNELLHPWAWNFKTLARWIKLPLFPISLLMVAFVLFPSMGVWAMRSRLKYTVQPLYQPWQEAGVTAPDQPKRSHAYQQAQALRSQLQDQLNQIRSSAKSK</sequence>
<keyword evidence="3" id="KW-0808">Transferase</keyword>
<evidence type="ECO:0000313" key="3">
    <source>
        <dbReference type="EMBL" id="MEP0818659.1"/>
    </source>
</evidence>
<dbReference type="EMBL" id="JAMPKM010000010">
    <property type="protein sequence ID" value="MEP0818659.1"/>
    <property type="molecule type" value="Genomic_DNA"/>
</dbReference>
<dbReference type="Pfam" id="PF01553">
    <property type="entry name" value="Acyltransferase"/>
    <property type="match status" value="1"/>
</dbReference>
<evidence type="ECO:0000256" key="1">
    <source>
        <dbReference type="SAM" id="Phobius"/>
    </source>
</evidence>
<reference evidence="3 4" key="1">
    <citation type="submission" date="2022-04" db="EMBL/GenBank/DDBJ databases">
        <title>Positive selection, recombination, and allopatry shape intraspecific diversity of widespread and dominant cyanobacteria.</title>
        <authorList>
            <person name="Wei J."/>
            <person name="Shu W."/>
            <person name="Hu C."/>
        </authorList>
    </citation>
    <scope>NUCLEOTIDE SEQUENCE [LARGE SCALE GENOMIC DNA]</scope>
    <source>
        <strain evidence="3 4">GB2-A4</strain>
    </source>
</reference>
<keyword evidence="1" id="KW-0472">Membrane</keyword>
<feature type="domain" description="Phospholipid/glycerol acyltransferase" evidence="2">
    <location>
        <begin position="145"/>
        <end position="270"/>
    </location>
</feature>
<protein>
    <submittedName>
        <fullName evidence="3">1-acyl-sn-glycerol-3-phosphate acyltransferase</fullName>
    </submittedName>
</protein>
<feature type="transmembrane region" description="Helical" evidence="1">
    <location>
        <begin position="291"/>
        <end position="312"/>
    </location>
</feature>
<evidence type="ECO:0000313" key="4">
    <source>
        <dbReference type="Proteomes" id="UP001464891"/>
    </source>
</evidence>
<keyword evidence="4" id="KW-1185">Reference proteome</keyword>
<dbReference type="RefSeq" id="WP_190433078.1">
    <property type="nucleotide sequence ID" value="NZ_JAMPKM010000010.1"/>
</dbReference>
<dbReference type="SUPFAM" id="SSF69593">
    <property type="entry name" value="Glycerol-3-phosphate (1)-acyltransferase"/>
    <property type="match status" value="1"/>
</dbReference>
<gene>
    <name evidence="3" type="ORF">NC998_16285</name>
</gene>
<dbReference type="InterPro" id="IPR002123">
    <property type="entry name" value="Plipid/glycerol_acylTrfase"/>
</dbReference>
<feature type="transmembrane region" description="Helical" evidence="1">
    <location>
        <begin position="39"/>
        <end position="56"/>
    </location>
</feature>
<feature type="transmembrane region" description="Helical" evidence="1">
    <location>
        <begin position="76"/>
        <end position="94"/>
    </location>
</feature>
<dbReference type="Proteomes" id="UP001464891">
    <property type="component" value="Unassembled WGS sequence"/>
</dbReference>
<proteinExistence type="predicted"/>
<keyword evidence="3" id="KW-0012">Acyltransferase</keyword>
<organism evidence="3 4">
    <name type="scientific">Trichocoleus desertorum GB2-A4</name>
    <dbReference type="NCBI Taxonomy" id="2933944"/>
    <lineage>
        <taxon>Bacteria</taxon>
        <taxon>Bacillati</taxon>
        <taxon>Cyanobacteriota</taxon>
        <taxon>Cyanophyceae</taxon>
        <taxon>Leptolyngbyales</taxon>
        <taxon>Trichocoleusaceae</taxon>
        <taxon>Trichocoleus</taxon>
    </lineage>
</organism>
<evidence type="ECO:0000259" key="2">
    <source>
        <dbReference type="SMART" id="SM00563"/>
    </source>
</evidence>
<comment type="caution">
    <text evidence="3">The sequence shown here is derived from an EMBL/GenBank/DDBJ whole genome shotgun (WGS) entry which is preliminary data.</text>
</comment>
<accession>A0ABV0JAI4</accession>
<dbReference type="SMART" id="SM00563">
    <property type="entry name" value="PlsC"/>
    <property type="match status" value="1"/>
</dbReference>